<evidence type="ECO:0000313" key="5">
    <source>
        <dbReference type="EMBL" id="ASR50740.1"/>
    </source>
</evidence>
<dbReference type="SUPFAM" id="SSF64518">
    <property type="entry name" value="Phase 1 flagellin"/>
    <property type="match status" value="1"/>
</dbReference>
<evidence type="ECO:0000313" key="6">
    <source>
        <dbReference type="Proteomes" id="UP000258016"/>
    </source>
</evidence>
<proteinExistence type="inferred from homology"/>
<evidence type="ECO:0000256" key="1">
    <source>
        <dbReference type="ARBA" id="ARBA00004365"/>
    </source>
</evidence>
<evidence type="ECO:0000259" key="4">
    <source>
        <dbReference type="Pfam" id="PF00700"/>
    </source>
</evidence>
<gene>
    <name evidence="5" type="ORF">B5J99_04005</name>
</gene>
<organism evidence="5 6">
    <name type="scientific">Blastomonas fulva</name>
    <dbReference type="NCBI Taxonomy" id="1550728"/>
    <lineage>
        <taxon>Bacteria</taxon>
        <taxon>Pseudomonadati</taxon>
        <taxon>Pseudomonadota</taxon>
        <taxon>Alphaproteobacteria</taxon>
        <taxon>Sphingomonadales</taxon>
        <taxon>Sphingomonadaceae</taxon>
        <taxon>Blastomonas</taxon>
    </lineage>
</organism>
<dbReference type="GeneID" id="303484735"/>
<dbReference type="InterPro" id="IPR046358">
    <property type="entry name" value="Flagellin_C"/>
</dbReference>
<dbReference type="Pfam" id="PF00700">
    <property type="entry name" value="Flagellin_C"/>
    <property type="match status" value="1"/>
</dbReference>
<feature type="domain" description="Flagellin C-terminal" evidence="4">
    <location>
        <begin position="199"/>
        <end position="282"/>
    </location>
</feature>
<accession>A0ABM6M4K1</accession>
<dbReference type="Proteomes" id="UP000258016">
    <property type="component" value="Chromosome"/>
</dbReference>
<dbReference type="PANTHER" id="PTHR42792">
    <property type="entry name" value="FLAGELLIN"/>
    <property type="match status" value="1"/>
</dbReference>
<comment type="subcellular location">
    <subcellularLocation>
        <location evidence="1">Bacterial flagellum</location>
    </subcellularLocation>
</comment>
<evidence type="ECO:0000256" key="2">
    <source>
        <dbReference type="ARBA" id="ARBA00005709"/>
    </source>
</evidence>
<comment type="similarity">
    <text evidence="2">Belongs to the bacterial flagellin family.</text>
</comment>
<keyword evidence="6" id="KW-1185">Reference proteome</keyword>
<name>A0ABM6M4K1_9SPHN</name>
<dbReference type="PANTHER" id="PTHR42792:SF1">
    <property type="entry name" value="FLAGELLAR HOOK-ASSOCIATED PROTEIN 3"/>
    <property type="match status" value="1"/>
</dbReference>
<reference evidence="5 6" key="1">
    <citation type="submission" date="2017-03" db="EMBL/GenBank/DDBJ databases">
        <title>Complete genome sequence of Blastomonas fulva degrading microcsystin LR.</title>
        <authorList>
            <person name="Lee H.-g."/>
            <person name="Jin L."/>
            <person name="oh H.-M."/>
        </authorList>
    </citation>
    <scope>NUCLEOTIDE SEQUENCE [LARGE SCALE GENOMIC DNA]</scope>
    <source>
        <strain evidence="5 6">T2</strain>
    </source>
</reference>
<evidence type="ECO:0000256" key="3">
    <source>
        <dbReference type="ARBA" id="ARBA00023143"/>
    </source>
</evidence>
<sequence length="283" mass="30265">MVQSVNRYRAPEAVAQQIQLSQLIAKQQALVGGESRVARPSDDPKAWLEVANISQFQTNEAAWTNNLGRAETRASQAEASLNTIVSGLIRTRELLLQANSGTISPTDPESLALEVDGLASDFGDALNQRDNYGGQLFGSGPPIRVPISDGRTTVASPNLDTVREGIPVGGGATASLDEIMAATADSIRNGDGADRAAQLTALDGALNRMTQLLTQQGVVRTTLESTRDQLEQSKLSLAGRRSELSDANVTEALTRLQSLMTNLQATQAVYGQISQQNLFDYLR</sequence>
<protein>
    <recommendedName>
        <fullName evidence="4">Flagellin C-terminal domain-containing protein</fullName>
    </recommendedName>
</protein>
<keyword evidence="3" id="KW-0975">Bacterial flagellum</keyword>
<dbReference type="Gene3D" id="1.20.1330.10">
    <property type="entry name" value="f41 fragment of flagellin, N-terminal domain"/>
    <property type="match status" value="1"/>
</dbReference>
<dbReference type="RefSeq" id="WP_117351554.1">
    <property type="nucleotide sequence ID" value="NZ_CP020083.1"/>
</dbReference>
<dbReference type="InterPro" id="IPR001492">
    <property type="entry name" value="Flagellin"/>
</dbReference>
<dbReference type="EMBL" id="CP020083">
    <property type="protein sequence ID" value="ASR50740.1"/>
    <property type="molecule type" value="Genomic_DNA"/>
</dbReference>